<protein>
    <recommendedName>
        <fullName evidence="4">Tetratricopeptide repeat protein</fullName>
    </recommendedName>
</protein>
<accession>A0A975G7I0</accession>
<evidence type="ECO:0008006" key="4">
    <source>
        <dbReference type="Google" id="ProtNLM"/>
    </source>
</evidence>
<organism evidence="2 3">
    <name type="scientific">Luteolibacter ambystomatis</name>
    <dbReference type="NCBI Taxonomy" id="2824561"/>
    <lineage>
        <taxon>Bacteria</taxon>
        <taxon>Pseudomonadati</taxon>
        <taxon>Verrucomicrobiota</taxon>
        <taxon>Verrucomicrobiia</taxon>
        <taxon>Verrucomicrobiales</taxon>
        <taxon>Verrucomicrobiaceae</taxon>
        <taxon>Luteolibacter</taxon>
    </lineage>
</organism>
<keyword evidence="3" id="KW-1185">Reference proteome</keyword>
<dbReference type="PROSITE" id="PS50005">
    <property type="entry name" value="TPR"/>
    <property type="match status" value="1"/>
</dbReference>
<reference evidence="2" key="1">
    <citation type="submission" date="2021-04" db="EMBL/GenBank/DDBJ databases">
        <title>Luteolibacter sp. 32A isolated from the skin of an Anderson's salamander (Ambystoma andersonii).</title>
        <authorList>
            <person name="Spergser J."/>
            <person name="Busse H.-J."/>
        </authorList>
    </citation>
    <scope>NUCLEOTIDE SEQUENCE</scope>
    <source>
        <strain evidence="2">32A</strain>
    </source>
</reference>
<dbReference type="RefSeq" id="WP_211630903.1">
    <property type="nucleotide sequence ID" value="NZ_CP073100.1"/>
</dbReference>
<dbReference type="EMBL" id="CP073100">
    <property type="protein sequence ID" value="QUE50764.1"/>
    <property type="molecule type" value="Genomic_DNA"/>
</dbReference>
<dbReference type="Gene3D" id="1.25.40.10">
    <property type="entry name" value="Tetratricopeptide repeat domain"/>
    <property type="match status" value="1"/>
</dbReference>
<dbReference type="InterPro" id="IPR019734">
    <property type="entry name" value="TPR_rpt"/>
</dbReference>
<gene>
    <name evidence="2" type="ORF">KBB96_18115</name>
</gene>
<dbReference type="InterPro" id="IPR011990">
    <property type="entry name" value="TPR-like_helical_dom_sf"/>
</dbReference>
<keyword evidence="1" id="KW-0802">TPR repeat</keyword>
<proteinExistence type="predicted"/>
<name>A0A975G7I0_9BACT</name>
<dbReference type="KEGG" id="lamb:KBB96_18115"/>
<sequence>MVFFWSAGIHQVSACLWDRDTLDAENSRFPEIEDVITGNFPRHSTDFYTWRKGNCEQQLAKDPSQAALYDDLAVAQHKLGDQKAAIATMMAKEKIKPGLYETYSNLGTFWIYAGDLQQSLVWIDKALAVNPDAHFGREKYQRWLVEWVLAGKPAAPPVQKVETLLASGFAAFVLKKEAEPGEEPELVMDEVSRLNALKGVSGMMRFADFDNPLLLEALGDILCQGAGNKNAIHLACQAYLHAASRVPAPEKKALVEKINAIGRTVSSFNPASEAKDLKKGLQRGQKLAGATHDDEVAWIKAGKDASAEFTREYLKP</sequence>
<evidence type="ECO:0000313" key="2">
    <source>
        <dbReference type="EMBL" id="QUE50764.1"/>
    </source>
</evidence>
<evidence type="ECO:0000256" key="1">
    <source>
        <dbReference type="PROSITE-ProRule" id="PRU00339"/>
    </source>
</evidence>
<dbReference type="AlphaFoldDB" id="A0A975G7I0"/>
<evidence type="ECO:0000313" key="3">
    <source>
        <dbReference type="Proteomes" id="UP000676169"/>
    </source>
</evidence>
<dbReference type="SUPFAM" id="SSF48452">
    <property type="entry name" value="TPR-like"/>
    <property type="match status" value="1"/>
</dbReference>
<dbReference type="Proteomes" id="UP000676169">
    <property type="component" value="Chromosome"/>
</dbReference>
<feature type="repeat" description="TPR" evidence="1">
    <location>
        <begin position="100"/>
        <end position="133"/>
    </location>
</feature>